<dbReference type="EMBL" id="CDMZ01000018">
    <property type="protein sequence ID" value="CEM04582.1"/>
    <property type="molecule type" value="Genomic_DNA"/>
</dbReference>
<gene>
    <name evidence="1" type="ORF">Cvel_14346</name>
</gene>
<dbReference type="AlphaFoldDB" id="A0A0G4EZ45"/>
<name>A0A0G4EZ45_9ALVE</name>
<sequence length="336" mass="37937">MDRLRVFWGLSNLEQLDVLATLAKMYKAKGLPLPEQTDHNTRRCIELAARMRSGPARLLFEAPSTPLPSLSVKALAKEWKDEALTYPLEYVFIFSQLIKTIGGGLDEDPNIPTWAHFDEEDFDLYGVEGFKSYAELEDFWSKFKEEFAIKGRMWFSSLVIGHCDYSESFVRLSNGDDWEEVVGVRRFQSAPRPEQVDMSNIYICRALLAGDWPSRAGGAFGSVYSHTRVIRKLDDERGWVDSDAAFVDVLSRLVDWIDRLESSGWWPALPQQMPAEESEEMAEIREKLRRAWVGFGSAVQKDVEAKGGGAREGGVIGPVVCDCSLEDWGMVMLFGG</sequence>
<dbReference type="VEuPathDB" id="CryptoDB:Cvel_14346"/>
<proteinExistence type="predicted"/>
<protein>
    <submittedName>
        <fullName evidence="1">Uncharacterized protein</fullName>
    </submittedName>
</protein>
<evidence type="ECO:0000313" key="1">
    <source>
        <dbReference type="EMBL" id="CEM04582.1"/>
    </source>
</evidence>
<organism evidence="1">
    <name type="scientific">Chromera velia CCMP2878</name>
    <dbReference type="NCBI Taxonomy" id="1169474"/>
    <lineage>
        <taxon>Eukaryota</taxon>
        <taxon>Sar</taxon>
        <taxon>Alveolata</taxon>
        <taxon>Colpodellida</taxon>
        <taxon>Chromeraceae</taxon>
        <taxon>Chromera</taxon>
    </lineage>
</organism>
<reference evidence="1" key="1">
    <citation type="submission" date="2014-11" db="EMBL/GenBank/DDBJ databases">
        <authorList>
            <person name="Otto D Thomas"/>
            <person name="Naeem Raeece"/>
        </authorList>
    </citation>
    <scope>NUCLEOTIDE SEQUENCE</scope>
</reference>
<accession>A0A0G4EZ45</accession>